<protein>
    <submittedName>
        <fullName evidence="12">ABC transporter ATP-binding protein</fullName>
    </submittedName>
    <submittedName>
        <fullName evidence="11">ABC transporter, ATP-binding protein</fullName>
    </submittedName>
</protein>
<dbReference type="Proteomes" id="UP000234775">
    <property type="component" value="Unassembled WGS sequence"/>
</dbReference>
<dbReference type="PROSITE" id="PS50893">
    <property type="entry name" value="ABC_TRANSPORTER_2"/>
    <property type="match status" value="1"/>
</dbReference>
<evidence type="ECO:0000256" key="1">
    <source>
        <dbReference type="ARBA" id="ARBA00004651"/>
    </source>
</evidence>
<organism evidence="11 13">
    <name type="scientific">Aerococcus christensenii</name>
    <dbReference type="NCBI Taxonomy" id="87541"/>
    <lineage>
        <taxon>Bacteria</taxon>
        <taxon>Bacillati</taxon>
        <taxon>Bacillota</taxon>
        <taxon>Bacilli</taxon>
        <taxon>Lactobacillales</taxon>
        <taxon>Aerococcaceae</taxon>
        <taxon>Aerococcus</taxon>
    </lineage>
</organism>
<keyword evidence="5 11" id="KW-0067">ATP-binding</keyword>
<reference evidence="12 14" key="2">
    <citation type="submission" date="2017-12" db="EMBL/GenBank/DDBJ databases">
        <title>Phylogenetic diversity of female urinary microbiome.</title>
        <authorList>
            <person name="Thomas-White K."/>
            <person name="Wolfe A.J."/>
        </authorList>
    </citation>
    <scope>NUCLEOTIDE SEQUENCE [LARGE SCALE GENOMIC DNA]</scope>
    <source>
        <strain evidence="12 14">UMB0844</strain>
    </source>
</reference>
<dbReference type="STRING" id="87541.AWM71_00555"/>
<proteinExistence type="predicted"/>
<evidence type="ECO:0000313" key="12">
    <source>
        <dbReference type="EMBL" id="PKY91240.1"/>
    </source>
</evidence>
<comment type="subcellular location">
    <subcellularLocation>
        <location evidence="1">Cell membrane</location>
        <topology evidence="1">Multi-pass membrane protein</topology>
    </subcellularLocation>
</comment>
<dbReference type="SMART" id="SM00382">
    <property type="entry name" value="AAA"/>
    <property type="match status" value="1"/>
</dbReference>
<dbReference type="GO" id="GO:0005524">
    <property type="term" value="F:ATP binding"/>
    <property type="evidence" value="ECO:0007669"/>
    <property type="project" value="UniProtKB-KW"/>
</dbReference>
<feature type="domain" description="ABC transmembrane type-1" evidence="10">
    <location>
        <begin position="21"/>
        <end position="305"/>
    </location>
</feature>
<feature type="transmembrane region" description="Helical" evidence="8">
    <location>
        <begin position="129"/>
        <end position="156"/>
    </location>
</feature>
<accession>A0A109RC35</accession>
<dbReference type="SUPFAM" id="SSF90123">
    <property type="entry name" value="ABC transporter transmembrane region"/>
    <property type="match status" value="1"/>
</dbReference>
<comment type="caution">
    <text evidence="11">The sequence shown here is derived from an EMBL/GenBank/DDBJ whole genome shotgun (WGS) entry which is preliminary data.</text>
</comment>
<keyword evidence="2" id="KW-0813">Transport</keyword>
<dbReference type="PROSITE" id="PS50929">
    <property type="entry name" value="ABC_TM1F"/>
    <property type="match status" value="1"/>
</dbReference>
<evidence type="ECO:0000256" key="8">
    <source>
        <dbReference type="SAM" id="Phobius"/>
    </source>
</evidence>
<gene>
    <name evidence="12" type="ORF">CYJ27_05935</name>
    <name evidence="11" type="ORF">HMPREF3187_00892</name>
</gene>
<dbReference type="InterPro" id="IPR011527">
    <property type="entry name" value="ABC1_TM_dom"/>
</dbReference>
<dbReference type="GO" id="GO:0016887">
    <property type="term" value="F:ATP hydrolysis activity"/>
    <property type="evidence" value="ECO:0007669"/>
    <property type="project" value="InterPro"/>
</dbReference>
<dbReference type="Pfam" id="PF00005">
    <property type="entry name" value="ABC_tran"/>
    <property type="match status" value="1"/>
</dbReference>
<sequence length="576" mass="64193">MTNKPTHKLLRYSRPYFGGLALLLLFSLIAVICQLIIPIHIGHAVNSLVGEGQVDWTCLKQEVAFIFLFALSAGVVIYFQNSLAARLSYQITHKLRKEAFIKIHKLPLAYLDSHPSGDIVSRIINDIDLLASGLLQSLTSLFSGIATIIGIVLVMVSLNWKVGLLVIILTPVSLLVSSIIANRTYRYFQEQVRIRGELGAYIDEMANNQYLIKSFSYQGASQDAFDEINQRLHKSGVISQFSGALINPTSRLINSLVYALVGLYGAFTVLSGQLSVGLFVSFLTYASQYTQPFNEISAVINEMQTALASAQRVFEFLEQKDRQPSNGSHTLPHVEGNITLQHLYFSYQKDHPLIEDLSLEVSSGQTVAIVGPTGAGKTTLINLLMRFYDPQKGKITIDGIDTQTMHREDLRQLFGMVLQDSWIFRGSVADNIAYGNPSASREEIIEAAKKASVHRLIEKLPEGYDTLLEEEGSNLSTGQKQLICIARIILANPKMLILDEATSSIDTLTEKMVQASFDRLMKGRTTFVVAHRLSTIEQASVILVMDHGRVVEQGRHKDLLAQKGFYYRLYTSQFEH</sequence>
<evidence type="ECO:0000313" key="11">
    <source>
        <dbReference type="EMBL" id="KXB36382.1"/>
    </source>
</evidence>
<dbReference type="InterPro" id="IPR003593">
    <property type="entry name" value="AAA+_ATPase"/>
</dbReference>
<dbReference type="Proteomes" id="UP000070422">
    <property type="component" value="Unassembled WGS sequence"/>
</dbReference>
<dbReference type="CDD" id="cd18547">
    <property type="entry name" value="ABC_6TM_Tm288_like"/>
    <property type="match status" value="1"/>
</dbReference>
<dbReference type="KEGG" id="acg:AWM71_00555"/>
<dbReference type="GO" id="GO:0005886">
    <property type="term" value="C:plasma membrane"/>
    <property type="evidence" value="ECO:0007669"/>
    <property type="project" value="UniProtKB-SubCell"/>
</dbReference>
<feature type="transmembrane region" description="Helical" evidence="8">
    <location>
        <begin position="162"/>
        <end position="181"/>
    </location>
</feature>
<evidence type="ECO:0000313" key="13">
    <source>
        <dbReference type="Proteomes" id="UP000070422"/>
    </source>
</evidence>
<feature type="domain" description="ABC transporter" evidence="9">
    <location>
        <begin position="338"/>
        <end position="572"/>
    </location>
</feature>
<keyword evidence="3 8" id="KW-0812">Transmembrane</keyword>
<dbReference type="PANTHER" id="PTHR43394">
    <property type="entry name" value="ATP-DEPENDENT PERMEASE MDL1, MITOCHONDRIAL"/>
    <property type="match status" value="1"/>
</dbReference>
<keyword evidence="4" id="KW-0547">Nucleotide-binding</keyword>
<dbReference type="PATRIC" id="fig|87541.4.peg.882"/>
<evidence type="ECO:0000256" key="2">
    <source>
        <dbReference type="ARBA" id="ARBA00022448"/>
    </source>
</evidence>
<evidence type="ECO:0000256" key="6">
    <source>
        <dbReference type="ARBA" id="ARBA00022989"/>
    </source>
</evidence>
<dbReference type="SUPFAM" id="SSF52540">
    <property type="entry name" value="P-loop containing nucleoside triphosphate hydrolases"/>
    <property type="match status" value="1"/>
</dbReference>
<feature type="transmembrane region" description="Helical" evidence="8">
    <location>
        <begin position="20"/>
        <end position="43"/>
    </location>
</feature>
<evidence type="ECO:0000313" key="14">
    <source>
        <dbReference type="Proteomes" id="UP000234775"/>
    </source>
</evidence>
<feature type="transmembrane region" description="Helical" evidence="8">
    <location>
        <begin position="63"/>
        <end position="87"/>
    </location>
</feature>
<dbReference type="EMBL" id="PKGZ01000004">
    <property type="protein sequence ID" value="PKY91240.1"/>
    <property type="molecule type" value="Genomic_DNA"/>
</dbReference>
<keyword evidence="14" id="KW-1185">Reference proteome</keyword>
<dbReference type="InterPro" id="IPR036640">
    <property type="entry name" value="ABC1_TM_sf"/>
</dbReference>
<dbReference type="Gene3D" id="1.20.1560.10">
    <property type="entry name" value="ABC transporter type 1, transmembrane domain"/>
    <property type="match status" value="1"/>
</dbReference>
<dbReference type="PANTHER" id="PTHR43394:SF1">
    <property type="entry name" value="ATP-BINDING CASSETTE SUB-FAMILY B MEMBER 10, MITOCHONDRIAL"/>
    <property type="match status" value="1"/>
</dbReference>
<evidence type="ECO:0000256" key="5">
    <source>
        <dbReference type="ARBA" id="ARBA00022840"/>
    </source>
</evidence>
<feature type="transmembrane region" description="Helical" evidence="8">
    <location>
        <begin position="256"/>
        <end position="285"/>
    </location>
</feature>
<evidence type="ECO:0000256" key="4">
    <source>
        <dbReference type="ARBA" id="ARBA00022741"/>
    </source>
</evidence>
<dbReference type="InterPro" id="IPR027417">
    <property type="entry name" value="P-loop_NTPase"/>
</dbReference>
<dbReference type="FunFam" id="3.40.50.300:FF:000287">
    <property type="entry name" value="Multidrug ABC transporter ATP-binding protein"/>
    <property type="match status" value="1"/>
</dbReference>
<evidence type="ECO:0000256" key="7">
    <source>
        <dbReference type="ARBA" id="ARBA00023136"/>
    </source>
</evidence>
<keyword evidence="7 8" id="KW-0472">Membrane</keyword>
<dbReference type="InterPro" id="IPR003439">
    <property type="entry name" value="ABC_transporter-like_ATP-bd"/>
</dbReference>
<dbReference type="Gene3D" id="3.40.50.300">
    <property type="entry name" value="P-loop containing nucleotide triphosphate hydrolases"/>
    <property type="match status" value="1"/>
</dbReference>
<dbReference type="EMBL" id="LSCQ01000043">
    <property type="protein sequence ID" value="KXB36382.1"/>
    <property type="molecule type" value="Genomic_DNA"/>
</dbReference>
<evidence type="ECO:0000259" key="9">
    <source>
        <dbReference type="PROSITE" id="PS50893"/>
    </source>
</evidence>
<evidence type="ECO:0000259" key="10">
    <source>
        <dbReference type="PROSITE" id="PS50929"/>
    </source>
</evidence>
<name>A0A109RC35_9LACT</name>
<dbReference type="OrthoDB" id="9770415at2"/>
<dbReference type="InterPro" id="IPR039421">
    <property type="entry name" value="Type_1_exporter"/>
</dbReference>
<reference evidence="11 13" key="1">
    <citation type="submission" date="2016-01" db="EMBL/GenBank/DDBJ databases">
        <authorList>
            <person name="Oliw E.H."/>
        </authorList>
    </citation>
    <scope>NUCLEOTIDE SEQUENCE [LARGE SCALE GENOMIC DNA]</scope>
    <source>
        <strain evidence="11 13">KA00635</strain>
    </source>
</reference>
<evidence type="ECO:0000256" key="3">
    <source>
        <dbReference type="ARBA" id="ARBA00022692"/>
    </source>
</evidence>
<keyword evidence="6 8" id="KW-1133">Transmembrane helix</keyword>
<dbReference type="GO" id="GO:0015421">
    <property type="term" value="F:ABC-type oligopeptide transporter activity"/>
    <property type="evidence" value="ECO:0007669"/>
    <property type="project" value="TreeGrafter"/>
</dbReference>
<dbReference type="Pfam" id="PF00664">
    <property type="entry name" value="ABC_membrane"/>
    <property type="match status" value="1"/>
</dbReference>
<dbReference type="AlphaFoldDB" id="A0A109RC35"/>
<dbReference type="RefSeq" id="WP_060776185.1">
    <property type="nucleotide sequence ID" value="NZ_CP014159.1"/>
</dbReference>